<evidence type="ECO:0000256" key="2">
    <source>
        <dbReference type="ARBA" id="ARBA00022884"/>
    </source>
</evidence>
<dbReference type="InterPro" id="IPR050502">
    <property type="entry name" value="Euk_RNA-bind_prot"/>
</dbReference>
<dbReference type="InterPro" id="IPR012677">
    <property type="entry name" value="Nucleotide-bd_a/b_plait_sf"/>
</dbReference>
<evidence type="ECO:0000256" key="1">
    <source>
        <dbReference type="ARBA" id="ARBA00022737"/>
    </source>
</evidence>
<comment type="caution">
    <text evidence="4">The sequence shown here is derived from an EMBL/GenBank/DDBJ whole genome shotgun (WGS) entry which is preliminary data.</text>
</comment>
<dbReference type="EMBL" id="PEYW01000035">
    <property type="protein sequence ID" value="PIS20704.1"/>
    <property type="molecule type" value="Genomic_DNA"/>
</dbReference>
<dbReference type="Pfam" id="PF00076">
    <property type="entry name" value="RRM_1"/>
    <property type="match status" value="1"/>
</dbReference>
<evidence type="ECO:0000313" key="4">
    <source>
        <dbReference type="EMBL" id="PIS20704.1"/>
    </source>
</evidence>
<proteinExistence type="predicted"/>
<feature type="domain" description="RRM" evidence="3">
    <location>
        <begin position="3"/>
        <end position="81"/>
    </location>
</feature>
<dbReference type="SUPFAM" id="SSF54928">
    <property type="entry name" value="RNA-binding domain, RBD"/>
    <property type="match status" value="1"/>
</dbReference>
<dbReference type="Gene3D" id="3.30.70.330">
    <property type="match status" value="1"/>
</dbReference>
<dbReference type="PANTHER" id="PTHR48025">
    <property type="entry name" value="OS02G0815200 PROTEIN"/>
    <property type="match status" value="1"/>
</dbReference>
<keyword evidence="2" id="KW-0694">RNA-binding</keyword>
<keyword evidence="1" id="KW-0677">Repeat</keyword>
<dbReference type="AlphaFoldDB" id="A0A2H0X711"/>
<organism evidence="4 5">
    <name type="scientific">candidate division WWE3 bacterium CG08_land_8_20_14_0_20_43_13</name>
    <dbReference type="NCBI Taxonomy" id="1975087"/>
    <lineage>
        <taxon>Bacteria</taxon>
        <taxon>Katanobacteria</taxon>
    </lineage>
</organism>
<reference evidence="5" key="1">
    <citation type="submission" date="2017-09" db="EMBL/GenBank/DDBJ databases">
        <title>Depth-based differentiation of microbial function through sediment-hosted aquifers and enrichment of novel symbionts in the deep terrestrial subsurface.</title>
        <authorList>
            <person name="Probst A.J."/>
            <person name="Ladd B."/>
            <person name="Jarett J.K."/>
            <person name="Geller-Mcgrath D.E."/>
            <person name="Sieber C.M.K."/>
            <person name="Emerson J.B."/>
            <person name="Anantharaman K."/>
            <person name="Thomas B.C."/>
            <person name="Malmstrom R."/>
            <person name="Stieglmeier M."/>
            <person name="Klingl A."/>
            <person name="Woyke T."/>
            <person name="Ryan C.M."/>
            <person name="Banfield J.F."/>
        </authorList>
    </citation>
    <scope>NUCLEOTIDE SEQUENCE [LARGE SCALE GENOMIC DNA]</scope>
</reference>
<dbReference type="InterPro" id="IPR035979">
    <property type="entry name" value="RBD_domain_sf"/>
</dbReference>
<dbReference type="PROSITE" id="PS50102">
    <property type="entry name" value="RRM"/>
    <property type="match status" value="1"/>
</dbReference>
<dbReference type="SMART" id="SM00360">
    <property type="entry name" value="RRM"/>
    <property type="match status" value="1"/>
</dbReference>
<evidence type="ECO:0000259" key="3">
    <source>
        <dbReference type="PROSITE" id="PS50102"/>
    </source>
</evidence>
<dbReference type="InterPro" id="IPR000504">
    <property type="entry name" value="RRM_dom"/>
</dbReference>
<accession>A0A2H0X711</accession>
<protein>
    <submittedName>
        <fullName evidence="4">RNA-binding protein</fullName>
    </submittedName>
</protein>
<dbReference type="InterPro" id="IPR048289">
    <property type="entry name" value="RRM2_NsCP33-like"/>
</dbReference>
<dbReference type="CDD" id="cd21608">
    <property type="entry name" value="RRM2_NsCP33_like"/>
    <property type="match status" value="1"/>
</dbReference>
<evidence type="ECO:0000313" key="5">
    <source>
        <dbReference type="Proteomes" id="UP000231414"/>
    </source>
</evidence>
<name>A0A2H0X711_UNCKA</name>
<gene>
    <name evidence="4" type="ORF">COT52_02395</name>
</gene>
<sequence>MSTKLYVGNLSFSLTDEKLAEIFAQAGNVVSAEILMDRQTGRSKGFAFVEMETEEDAKNAIQMFNGKDIEGRPAVVDIARPKRDDRDR</sequence>
<dbReference type="PANTHER" id="PTHR48025:SF1">
    <property type="entry name" value="RRM DOMAIN-CONTAINING PROTEIN"/>
    <property type="match status" value="1"/>
</dbReference>
<dbReference type="Proteomes" id="UP000231414">
    <property type="component" value="Unassembled WGS sequence"/>
</dbReference>
<dbReference type="GO" id="GO:0003729">
    <property type="term" value="F:mRNA binding"/>
    <property type="evidence" value="ECO:0007669"/>
    <property type="project" value="TreeGrafter"/>
</dbReference>